<dbReference type="EMBL" id="JBEVYD010000006">
    <property type="protein sequence ID" value="KAL3231800.1"/>
    <property type="molecule type" value="Genomic_DNA"/>
</dbReference>
<evidence type="ECO:0000256" key="1">
    <source>
        <dbReference type="ARBA" id="ARBA00010638"/>
    </source>
</evidence>
<accession>A0ABR4NTK0</accession>
<gene>
    <name evidence="6" type="ORF">RNJ44_00335</name>
</gene>
<evidence type="ECO:0000256" key="5">
    <source>
        <dbReference type="ARBA" id="ARBA00038966"/>
    </source>
</evidence>
<sequence length="220" mass="24504">MSKQQLRSQLSGVLSAISHSDILAQSEVIKDRLGRILEGKRDVACYMSMDEGEVDTGSIIETLFSQGKRVYLPRCTTTKRTGQVPLRYSVDNPETVKHHPHLTFHEMKTLGEVKQLTKQGKYGLKEPLIEDEKLSPLPPHLDVILVPGVAFTAGCARLGHGAGYYDDFFKRYALQHQGTAPLLVGISLKQQIIDKIPMDAHDRYMDCVVAGDGSLYCHKI</sequence>
<reference evidence="6 7" key="1">
    <citation type="submission" date="2024-05" db="EMBL/GenBank/DDBJ databases">
        <title>Long read based assembly of the Candida bracarensis genome reveals expanded adhesin content.</title>
        <authorList>
            <person name="Marcet-Houben M."/>
            <person name="Ksiezopolska E."/>
            <person name="Gabaldon T."/>
        </authorList>
    </citation>
    <scope>NUCLEOTIDE SEQUENCE [LARGE SCALE GENOMIC DNA]</scope>
    <source>
        <strain evidence="6 7">CBM6</strain>
    </source>
</reference>
<keyword evidence="7" id="KW-1185">Reference proteome</keyword>
<evidence type="ECO:0000256" key="2">
    <source>
        <dbReference type="ARBA" id="ARBA00022741"/>
    </source>
</evidence>
<dbReference type="SUPFAM" id="SSF100950">
    <property type="entry name" value="NagB/RpiA/CoA transferase-like"/>
    <property type="match status" value="1"/>
</dbReference>
<dbReference type="PANTHER" id="PTHR23407">
    <property type="entry name" value="ATPASE INHIBITOR/5-FORMYLTETRAHYDROFOLATE CYCLO-LIGASE"/>
    <property type="match status" value="1"/>
</dbReference>
<organism evidence="6 7">
    <name type="scientific">Nakaseomyces bracarensis</name>
    <dbReference type="NCBI Taxonomy" id="273131"/>
    <lineage>
        <taxon>Eukaryota</taxon>
        <taxon>Fungi</taxon>
        <taxon>Dikarya</taxon>
        <taxon>Ascomycota</taxon>
        <taxon>Saccharomycotina</taxon>
        <taxon>Saccharomycetes</taxon>
        <taxon>Saccharomycetales</taxon>
        <taxon>Saccharomycetaceae</taxon>
        <taxon>Nakaseomyces</taxon>
    </lineage>
</organism>
<dbReference type="Pfam" id="PF01812">
    <property type="entry name" value="5-FTHF_cyc-lig"/>
    <property type="match status" value="1"/>
</dbReference>
<keyword evidence="3" id="KW-0067">ATP-binding</keyword>
<evidence type="ECO:0000313" key="7">
    <source>
        <dbReference type="Proteomes" id="UP001623330"/>
    </source>
</evidence>
<protein>
    <recommendedName>
        <fullName evidence="5">5-formyltetrahydrofolate cyclo-ligase</fullName>
        <ecNumber evidence="5">6.3.3.2</ecNumber>
    </recommendedName>
</protein>
<comment type="caution">
    <text evidence="6">The sequence shown here is derived from an EMBL/GenBank/DDBJ whole genome shotgun (WGS) entry which is preliminary data.</text>
</comment>
<dbReference type="Gene3D" id="3.40.50.10420">
    <property type="entry name" value="NagB/RpiA/CoA transferase-like"/>
    <property type="match status" value="1"/>
</dbReference>
<comment type="similarity">
    <text evidence="1">Belongs to the 5-formyltetrahydrofolate cyclo-ligase family.</text>
</comment>
<dbReference type="Proteomes" id="UP001623330">
    <property type="component" value="Unassembled WGS sequence"/>
</dbReference>
<dbReference type="InterPro" id="IPR024185">
    <property type="entry name" value="FTHF_cligase-like_sf"/>
</dbReference>
<dbReference type="InterPro" id="IPR002698">
    <property type="entry name" value="FTHF_cligase"/>
</dbReference>
<evidence type="ECO:0000256" key="3">
    <source>
        <dbReference type="ARBA" id="ARBA00022840"/>
    </source>
</evidence>
<keyword evidence="2" id="KW-0547">Nucleotide-binding</keyword>
<evidence type="ECO:0000313" key="6">
    <source>
        <dbReference type="EMBL" id="KAL3231800.1"/>
    </source>
</evidence>
<name>A0ABR4NTK0_9SACH</name>
<comment type="catalytic activity">
    <reaction evidence="4">
        <text>(6S)-5-formyl-5,6,7,8-tetrahydrofolate + ATP = (6R)-5,10-methenyltetrahydrofolate + ADP + phosphate</text>
        <dbReference type="Rhea" id="RHEA:10488"/>
        <dbReference type="ChEBI" id="CHEBI:30616"/>
        <dbReference type="ChEBI" id="CHEBI:43474"/>
        <dbReference type="ChEBI" id="CHEBI:57455"/>
        <dbReference type="ChEBI" id="CHEBI:57457"/>
        <dbReference type="ChEBI" id="CHEBI:456216"/>
        <dbReference type="EC" id="6.3.3.2"/>
    </reaction>
</comment>
<dbReference type="PANTHER" id="PTHR23407:SF1">
    <property type="entry name" value="5-FORMYLTETRAHYDROFOLATE CYCLO-LIGASE"/>
    <property type="match status" value="1"/>
</dbReference>
<dbReference type="PIRSF" id="PIRSF006806">
    <property type="entry name" value="FTHF_cligase"/>
    <property type="match status" value="1"/>
</dbReference>
<proteinExistence type="inferred from homology"/>
<evidence type="ECO:0000256" key="4">
    <source>
        <dbReference type="ARBA" id="ARBA00036539"/>
    </source>
</evidence>
<dbReference type="EC" id="6.3.3.2" evidence="5"/>
<dbReference type="InterPro" id="IPR037171">
    <property type="entry name" value="NagB/RpiA_transferase-like"/>
</dbReference>